<sequence>MKKNILILFAALWTANFSFAADIHVKTFRYAGPFALQQPLMVDSVNLSDKKFSVESLLDTPVNLDLAASGTPFSGAIVPGGNQRYNLNLLGFTLSNTGYAKATIRVGKLKHYELYVDGAKSAGNTLTLLPRTHNIVIKYLVQKGQRDSLDVTVSSDQSAAITVNDAQRMFSLDCVSDGKYVRGVALSYSGRYLKTLYCTTLAGGKAQWKTRISEVKTGRTIADTYDYVYWMPKTDAYYYTRQGNGGRLLVVVDVPGGRERVIAEKLPEGNFTMSPTADYVVIQKYNEGPKEDKEVYQILSPEDRQPGWRDRTSLERFDLRTGLIQPLTFGYHNVGLLDISHDGRYILFMTSRERYMQRPTSLRTLYRLDLNTMRADTLIKDDGFISDAKFSPDGRQILVIGSPECLGGIGKNVPEGRIPNAYDRQLYVLTIADRQVKPLTKFFKPSVNQALWSKADGKIYFTADDRDFIHLFQADAKTGRIDQIVQPEDLVTHLSMADGAPLLVFNGEGASNADRVYTVNTTRRQVTLVEDMNQSILKGVEIGTCKAWNFVNSRGDTICGRYYLPPHLDPNKKYPLIVNYYGGCSPTSRNFETRYPHHAYAALGYVVYVLQPSGAVGFGQEFSSRHVNTAGDGVADDIIEGTKRFVAEHPYVNGKKIGCIGASYGGFMTQYLQTKTDIFAAAISHAGISDHTSYWGEGYWGYSYSEVSMAGSYPWTRKDLYVDHSPLFNADKIHTPLLFLHGTSDTNVPIGESIQMFTALKLLGRPTAFVAVEGEDHWIMDYRKRVKWQNTIFAWFAKWLKNDPAWWNDMYREKPL</sequence>
<dbReference type="PANTHER" id="PTHR11731">
    <property type="entry name" value="PROTEASE FAMILY S9B,C DIPEPTIDYL-PEPTIDASE IV-RELATED"/>
    <property type="match status" value="1"/>
</dbReference>
<proteinExistence type="predicted"/>
<feature type="chain" id="PRO_5006601996" evidence="1">
    <location>
        <begin position="21"/>
        <end position="816"/>
    </location>
</feature>
<dbReference type="PANTHER" id="PTHR11731:SF193">
    <property type="entry name" value="DIPEPTIDYL PEPTIDASE 9"/>
    <property type="match status" value="1"/>
</dbReference>
<feature type="signal peptide" evidence="1">
    <location>
        <begin position="1"/>
        <end position="20"/>
    </location>
</feature>
<keyword evidence="4" id="KW-1185">Reference proteome</keyword>
<dbReference type="RefSeq" id="WP_060544552.1">
    <property type="nucleotide sequence ID" value="NZ_CP013195.1"/>
</dbReference>
<dbReference type="GO" id="GO:0006508">
    <property type="term" value="P:proteolysis"/>
    <property type="evidence" value="ECO:0007669"/>
    <property type="project" value="InterPro"/>
</dbReference>
<evidence type="ECO:0000259" key="2">
    <source>
        <dbReference type="Pfam" id="PF00326"/>
    </source>
</evidence>
<dbReference type="EMBL" id="CP013195">
    <property type="protein sequence ID" value="ALO49946.1"/>
    <property type="molecule type" value="Genomic_DNA"/>
</dbReference>
<name>A0A0S2KNR5_9BACT</name>
<protein>
    <submittedName>
        <fullName evidence="3">Peptidase S9</fullName>
    </submittedName>
</protein>
<dbReference type="eggNOG" id="COG1506">
    <property type="taxonomic scope" value="Bacteria"/>
</dbReference>
<evidence type="ECO:0000256" key="1">
    <source>
        <dbReference type="SAM" id="SignalP"/>
    </source>
</evidence>
<organism evidence="3 4">
    <name type="scientific">Hoylesella enoeca</name>
    <dbReference type="NCBI Taxonomy" id="76123"/>
    <lineage>
        <taxon>Bacteria</taxon>
        <taxon>Pseudomonadati</taxon>
        <taxon>Bacteroidota</taxon>
        <taxon>Bacteroidia</taxon>
        <taxon>Bacteroidales</taxon>
        <taxon>Prevotellaceae</taxon>
        <taxon>Hoylesella</taxon>
    </lineage>
</organism>
<dbReference type="AlphaFoldDB" id="A0A0S2KNR5"/>
<accession>A0A0S2KNR5</accession>
<dbReference type="Gene3D" id="2.120.10.30">
    <property type="entry name" value="TolB, C-terminal domain"/>
    <property type="match status" value="1"/>
</dbReference>
<dbReference type="Proteomes" id="UP000056252">
    <property type="component" value="Chromosome"/>
</dbReference>
<dbReference type="InterPro" id="IPR011042">
    <property type="entry name" value="6-blade_b-propeller_TolB-like"/>
</dbReference>
<evidence type="ECO:0000313" key="4">
    <source>
        <dbReference type="Proteomes" id="UP000056252"/>
    </source>
</evidence>
<dbReference type="KEGG" id="peo:AS203_08915"/>
<keyword evidence="1" id="KW-0732">Signal</keyword>
<gene>
    <name evidence="3" type="ORF">AS203_08915</name>
</gene>
<dbReference type="STRING" id="76123.AS203_08915"/>
<dbReference type="InterPro" id="IPR050278">
    <property type="entry name" value="Serine_Prot_S9B/DPPIV"/>
</dbReference>
<feature type="domain" description="Peptidase S9 prolyl oligopeptidase catalytic" evidence="2">
    <location>
        <begin position="600"/>
        <end position="802"/>
    </location>
</feature>
<dbReference type="GO" id="GO:0008239">
    <property type="term" value="F:dipeptidyl-peptidase activity"/>
    <property type="evidence" value="ECO:0007669"/>
    <property type="project" value="TreeGrafter"/>
</dbReference>
<dbReference type="Gene3D" id="3.40.50.1820">
    <property type="entry name" value="alpha/beta hydrolase"/>
    <property type="match status" value="1"/>
</dbReference>
<dbReference type="InterPro" id="IPR029058">
    <property type="entry name" value="AB_hydrolase_fold"/>
</dbReference>
<dbReference type="SUPFAM" id="SSF82171">
    <property type="entry name" value="DPP6 N-terminal domain-like"/>
    <property type="match status" value="2"/>
</dbReference>
<dbReference type="Pfam" id="PF00326">
    <property type="entry name" value="Peptidase_S9"/>
    <property type="match status" value="1"/>
</dbReference>
<dbReference type="eggNOG" id="COG0823">
    <property type="taxonomic scope" value="Bacteria"/>
</dbReference>
<reference evidence="4" key="1">
    <citation type="submission" date="2015-11" db="EMBL/GenBank/DDBJ databases">
        <authorList>
            <person name="Holder M.E."/>
            <person name="Ajami N.J."/>
            <person name="Petrosino J.F."/>
        </authorList>
    </citation>
    <scope>NUCLEOTIDE SEQUENCE [LARGE SCALE GENOMIC DNA]</scope>
    <source>
        <strain evidence="4">F0113</strain>
    </source>
</reference>
<dbReference type="InterPro" id="IPR001375">
    <property type="entry name" value="Peptidase_S9_cat"/>
</dbReference>
<dbReference type="SUPFAM" id="SSF53474">
    <property type="entry name" value="alpha/beta-Hydrolases"/>
    <property type="match status" value="1"/>
</dbReference>
<evidence type="ECO:0000313" key="3">
    <source>
        <dbReference type="EMBL" id="ALO49946.1"/>
    </source>
</evidence>
<dbReference type="OrthoDB" id="9812921at2"/>
<dbReference type="GO" id="GO:0008236">
    <property type="term" value="F:serine-type peptidase activity"/>
    <property type="evidence" value="ECO:0007669"/>
    <property type="project" value="InterPro"/>
</dbReference>